<evidence type="ECO:0000313" key="4">
    <source>
        <dbReference type="EMBL" id="KAH3886432.1"/>
    </source>
</evidence>
<evidence type="ECO:0000256" key="1">
    <source>
        <dbReference type="ARBA" id="ARBA00006336"/>
    </source>
</evidence>
<dbReference type="Proteomes" id="UP000828390">
    <property type="component" value="Unassembled WGS sequence"/>
</dbReference>
<protein>
    <recommendedName>
        <fullName evidence="2">Isochorismatase domain-containing protein 1</fullName>
    </recommendedName>
</protein>
<evidence type="ECO:0000259" key="3">
    <source>
        <dbReference type="Pfam" id="PF00857"/>
    </source>
</evidence>
<dbReference type="PANTHER" id="PTHR14119:SF17">
    <property type="entry name" value="ISOCHORISMATASE DOMAIN-CONTAINING PROTEIN 1"/>
    <property type="match status" value="1"/>
</dbReference>
<evidence type="ECO:0000313" key="5">
    <source>
        <dbReference type="Proteomes" id="UP000828390"/>
    </source>
</evidence>
<dbReference type="CDD" id="cd01012">
    <property type="entry name" value="YcaC_related"/>
    <property type="match status" value="1"/>
</dbReference>
<dbReference type="SUPFAM" id="SSF52499">
    <property type="entry name" value="Isochorismatase-like hydrolases"/>
    <property type="match status" value="1"/>
</dbReference>
<name>A0A9D4MYS7_DREPO</name>
<dbReference type="Pfam" id="PF00857">
    <property type="entry name" value="Isochorismatase"/>
    <property type="match status" value="1"/>
</dbReference>
<dbReference type="InterPro" id="IPR000868">
    <property type="entry name" value="Isochorismatase-like_dom"/>
</dbReference>
<dbReference type="Gene3D" id="3.40.50.850">
    <property type="entry name" value="Isochorismatase-like"/>
    <property type="match status" value="1"/>
</dbReference>
<proteinExistence type="inferred from homology"/>
<gene>
    <name evidence="4" type="ORF">DPMN_010439</name>
</gene>
<reference evidence="4" key="1">
    <citation type="journal article" date="2019" name="bioRxiv">
        <title>The Genome of the Zebra Mussel, Dreissena polymorpha: A Resource for Invasive Species Research.</title>
        <authorList>
            <person name="McCartney M.A."/>
            <person name="Auch B."/>
            <person name="Kono T."/>
            <person name="Mallez S."/>
            <person name="Zhang Y."/>
            <person name="Obille A."/>
            <person name="Becker A."/>
            <person name="Abrahante J.E."/>
            <person name="Garbe J."/>
            <person name="Badalamenti J.P."/>
            <person name="Herman A."/>
            <person name="Mangelson H."/>
            <person name="Liachko I."/>
            <person name="Sullivan S."/>
            <person name="Sone E.D."/>
            <person name="Koren S."/>
            <person name="Silverstein K.A.T."/>
            <person name="Beckman K.B."/>
            <person name="Gohl D.M."/>
        </authorList>
    </citation>
    <scope>NUCLEOTIDE SEQUENCE</scope>
    <source>
        <strain evidence="4">Duluth1</strain>
        <tissue evidence="4">Whole animal</tissue>
    </source>
</reference>
<keyword evidence="5" id="KW-1185">Reference proteome</keyword>
<dbReference type="OrthoDB" id="269496at2759"/>
<dbReference type="FunFam" id="3.40.50.850:FF:000001">
    <property type="entry name" value="Isochorismatase domain-containing protein 1"/>
    <property type="match status" value="1"/>
</dbReference>
<dbReference type="AlphaFoldDB" id="A0A9D4MYS7"/>
<accession>A0A9D4MYS7</accession>
<feature type="domain" description="Isochorismatase-like" evidence="3">
    <location>
        <begin position="15"/>
        <end position="165"/>
    </location>
</feature>
<comment type="similarity">
    <text evidence="1">Belongs to the isochorismatase family.</text>
</comment>
<comment type="caution">
    <text evidence="4">The sequence shown here is derived from an EMBL/GenBank/DDBJ whole genome shotgun (WGS) entry which is preliminary data.</text>
</comment>
<organism evidence="4 5">
    <name type="scientific">Dreissena polymorpha</name>
    <name type="common">Zebra mussel</name>
    <name type="synonym">Mytilus polymorpha</name>
    <dbReference type="NCBI Taxonomy" id="45954"/>
    <lineage>
        <taxon>Eukaryota</taxon>
        <taxon>Metazoa</taxon>
        <taxon>Spiralia</taxon>
        <taxon>Lophotrochozoa</taxon>
        <taxon>Mollusca</taxon>
        <taxon>Bivalvia</taxon>
        <taxon>Autobranchia</taxon>
        <taxon>Heteroconchia</taxon>
        <taxon>Euheterodonta</taxon>
        <taxon>Imparidentia</taxon>
        <taxon>Neoheterodontei</taxon>
        <taxon>Myida</taxon>
        <taxon>Dreissenoidea</taxon>
        <taxon>Dreissenidae</taxon>
        <taxon>Dreissena</taxon>
    </lineage>
</organism>
<dbReference type="PANTHER" id="PTHR14119">
    <property type="entry name" value="HYDROLASE"/>
    <property type="match status" value="1"/>
</dbReference>
<evidence type="ECO:0000256" key="2">
    <source>
        <dbReference type="ARBA" id="ARBA00040688"/>
    </source>
</evidence>
<dbReference type="InterPro" id="IPR036380">
    <property type="entry name" value="Isochorismatase-like_sf"/>
</dbReference>
<dbReference type="InterPro" id="IPR050993">
    <property type="entry name" value="Isochorismatase_domain"/>
</dbReference>
<sequence length="199" mass="21932">MAAPRRLGNLVSNKTVFFCCDLQERFRDAILHFQDILVVANRLLQGAKILDIPVIVTEQYPKGLGNTVPELDISHAVGVFDKTKFSMVIPSVEEKLKTLCEGSVQHAVLFGIETHVCVQQTVIDLMERGIDVHVVADACSSRSMMDRQFAYERFRSIGATVTTSEALLLQLVGDKDHASFKAIQGFIKVSAPTSGLVKL</sequence>
<dbReference type="EMBL" id="JAIWYP010000001">
    <property type="protein sequence ID" value="KAH3886432.1"/>
    <property type="molecule type" value="Genomic_DNA"/>
</dbReference>
<reference evidence="4" key="2">
    <citation type="submission" date="2020-11" db="EMBL/GenBank/DDBJ databases">
        <authorList>
            <person name="McCartney M.A."/>
            <person name="Auch B."/>
            <person name="Kono T."/>
            <person name="Mallez S."/>
            <person name="Becker A."/>
            <person name="Gohl D.M."/>
            <person name="Silverstein K.A.T."/>
            <person name="Koren S."/>
            <person name="Bechman K.B."/>
            <person name="Herman A."/>
            <person name="Abrahante J.E."/>
            <person name="Garbe J."/>
        </authorList>
    </citation>
    <scope>NUCLEOTIDE SEQUENCE</scope>
    <source>
        <strain evidence="4">Duluth1</strain>
        <tissue evidence="4">Whole animal</tissue>
    </source>
</reference>